<reference evidence="3" key="1">
    <citation type="submission" date="2017-02" db="EMBL/GenBank/DDBJ databases">
        <title>Comparative genomics and description of representatives of a novel lineage of planctomycetes thriving in anoxic sediments.</title>
        <authorList>
            <person name="Spring S."/>
            <person name="Bunk B."/>
            <person name="Sproer C."/>
        </authorList>
    </citation>
    <scope>NUCLEOTIDE SEQUENCE [LARGE SCALE GENOMIC DNA]</scope>
    <source>
        <strain evidence="3">SM-Chi-D1</strain>
    </source>
</reference>
<dbReference type="InterPro" id="IPR032820">
    <property type="entry name" value="ATPase_put"/>
</dbReference>
<feature type="transmembrane region" description="Helical" evidence="1">
    <location>
        <begin position="54"/>
        <end position="74"/>
    </location>
</feature>
<evidence type="ECO:0000313" key="2">
    <source>
        <dbReference type="EMBL" id="AQQ72164.1"/>
    </source>
</evidence>
<proteinExistence type="predicted"/>
<evidence type="ECO:0000256" key="1">
    <source>
        <dbReference type="SAM" id="Phobius"/>
    </source>
</evidence>
<organism evidence="2 3">
    <name type="scientific">Limihaloglobus sulfuriphilus</name>
    <dbReference type="NCBI Taxonomy" id="1851148"/>
    <lineage>
        <taxon>Bacteria</taxon>
        <taxon>Pseudomonadati</taxon>
        <taxon>Planctomycetota</taxon>
        <taxon>Phycisphaerae</taxon>
        <taxon>Sedimentisphaerales</taxon>
        <taxon>Sedimentisphaeraceae</taxon>
        <taxon>Limihaloglobus</taxon>
    </lineage>
</organism>
<dbReference type="Proteomes" id="UP000188181">
    <property type="component" value="Chromosome"/>
</dbReference>
<dbReference type="STRING" id="1851148.SMSP2_02545"/>
<dbReference type="EMBL" id="CP019646">
    <property type="protein sequence ID" value="AQQ72164.1"/>
    <property type="molecule type" value="Genomic_DNA"/>
</dbReference>
<name>A0A1Q2MHM9_9BACT</name>
<dbReference type="AlphaFoldDB" id="A0A1Q2MHM9"/>
<keyword evidence="1" id="KW-0812">Transmembrane</keyword>
<feature type="transmembrane region" description="Helical" evidence="1">
    <location>
        <begin position="21"/>
        <end position="42"/>
    </location>
</feature>
<keyword evidence="1" id="KW-0472">Membrane</keyword>
<evidence type="ECO:0000313" key="3">
    <source>
        <dbReference type="Proteomes" id="UP000188181"/>
    </source>
</evidence>
<dbReference type="KEGG" id="pbas:SMSP2_02545"/>
<keyword evidence="1" id="KW-1133">Transmembrane helix</keyword>
<keyword evidence="3" id="KW-1185">Reference proteome</keyword>
<gene>
    <name evidence="2" type="ORF">SMSP2_02545</name>
</gene>
<accession>A0A1Q2MHM9</accession>
<protein>
    <submittedName>
        <fullName evidence="2">Putative F0F1-ATPase subunit</fullName>
    </submittedName>
</protein>
<dbReference type="Pfam" id="PF09527">
    <property type="entry name" value="ATPase_gene1"/>
    <property type="match status" value="1"/>
</dbReference>
<sequence>MDKDTGAKQQDDRDEGQMAKWFTIGIEFTLVVVAGAAIGYLLDMVFNSLPGFMIMGFFAGFARMIYVILLRAGYFDRDSKK</sequence>
<dbReference type="RefSeq" id="WP_146684384.1">
    <property type="nucleotide sequence ID" value="NZ_CP019646.1"/>
</dbReference>